<dbReference type="AlphaFoldDB" id="A0A3T0D678"/>
<dbReference type="GO" id="GO:0003677">
    <property type="term" value="F:DNA binding"/>
    <property type="evidence" value="ECO:0007669"/>
    <property type="project" value="InterPro"/>
</dbReference>
<gene>
    <name evidence="1" type="ORF">ELD05_07870</name>
</gene>
<dbReference type="PANTHER" id="PTHR11070:SF2">
    <property type="entry name" value="ATP-DEPENDENT DNA HELICASE SRS2"/>
    <property type="match status" value="1"/>
</dbReference>
<organism evidence="1 2">
    <name type="scientific">Caldicellulosiruptor changbaiensis</name>
    <dbReference type="NCBI Taxonomy" id="1222016"/>
    <lineage>
        <taxon>Bacteria</taxon>
        <taxon>Bacillati</taxon>
        <taxon>Bacillota</taxon>
        <taxon>Bacillota incertae sedis</taxon>
        <taxon>Caldicellulosiruptorales</taxon>
        <taxon>Caldicellulosiruptoraceae</taxon>
        <taxon>Caldicellulosiruptor</taxon>
    </lineage>
</organism>
<dbReference type="Gene3D" id="3.40.50.300">
    <property type="entry name" value="P-loop containing nucleotide triphosphate hydrolases"/>
    <property type="match status" value="1"/>
</dbReference>
<dbReference type="InterPro" id="IPR000212">
    <property type="entry name" value="DNA_helicase_UvrD/REP"/>
</dbReference>
<reference evidence="1 2" key="1">
    <citation type="submission" date="2018-12" db="EMBL/GenBank/DDBJ databases">
        <title>Genome sequence from the cellulolytic species, Caldicellulosiruptor changbaiensis.</title>
        <authorList>
            <person name="Blumer-Schuette S.E."/>
            <person name="Mendoza C."/>
        </authorList>
    </citation>
    <scope>NUCLEOTIDE SEQUENCE [LARGE SCALE GENOMIC DNA]</scope>
    <source>
        <strain evidence="1 2">CBS-Z</strain>
    </source>
</reference>
<dbReference type="PANTHER" id="PTHR11070">
    <property type="entry name" value="UVRD / RECB / PCRA DNA HELICASE FAMILY MEMBER"/>
    <property type="match status" value="1"/>
</dbReference>
<dbReference type="Pfam" id="PF13245">
    <property type="entry name" value="AAA_19"/>
    <property type="match status" value="1"/>
</dbReference>
<dbReference type="Proteomes" id="UP000282930">
    <property type="component" value="Chromosome"/>
</dbReference>
<dbReference type="EMBL" id="CP034791">
    <property type="protein sequence ID" value="AZT90569.1"/>
    <property type="molecule type" value="Genomic_DNA"/>
</dbReference>
<dbReference type="KEGG" id="ccha:ELD05_07870"/>
<evidence type="ECO:0000313" key="2">
    <source>
        <dbReference type="Proteomes" id="UP000282930"/>
    </source>
</evidence>
<evidence type="ECO:0000313" key="1">
    <source>
        <dbReference type="EMBL" id="AZT90569.1"/>
    </source>
</evidence>
<accession>A0A3T0D678</accession>
<dbReference type="RefSeq" id="WP_127351991.1">
    <property type="nucleotide sequence ID" value="NZ_CP034791.1"/>
</dbReference>
<dbReference type="GO" id="GO:0000725">
    <property type="term" value="P:recombinational repair"/>
    <property type="evidence" value="ECO:0007669"/>
    <property type="project" value="TreeGrafter"/>
</dbReference>
<dbReference type="SUPFAM" id="SSF52540">
    <property type="entry name" value="P-loop containing nucleoside triphosphate hydrolases"/>
    <property type="match status" value="1"/>
</dbReference>
<proteinExistence type="predicted"/>
<dbReference type="InterPro" id="IPR027417">
    <property type="entry name" value="P-loop_NTPase"/>
</dbReference>
<keyword evidence="2" id="KW-1185">Reference proteome</keyword>
<protein>
    <submittedName>
        <fullName evidence="1">Uncharacterized protein</fullName>
    </submittedName>
</protein>
<dbReference type="GO" id="GO:0043138">
    <property type="term" value="F:3'-5' DNA helicase activity"/>
    <property type="evidence" value="ECO:0007669"/>
    <property type="project" value="TreeGrafter"/>
</dbReference>
<sequence>MDNKENFFIKISDEKKNSQIISFLSEIKNKLLSEIYMIEKPLHSPYSQREYNNENSYMVLIPGKKIIFVDCSDNDSGIEDYKDEILDDISEMAGVLGFKNLIGRPKNWEQDGLIETFNVRELLEYAQKRNHDEFLNRIDLGNIGAQRKSQIIVSLLIGVANNPNIITKLVPVSVLEKVKQRIILFDLDQTRFIYNDPDKKVIKVQGLSGTGKTELLFHKIKNLYLSSDNIKIALTCHNKVLANTLRERLINFFNLAKVTKQIKQENLFIAHAWGTATNPFSGLYSYITNFYRIPFYPFNHFESFDITCKMAIEDLKNLGIEEYAFDYIFVDEGQDFPDSFIALCELVAKEKVFVVGDIFQDIFEKEDINKIVEADFVLKKCYRTDPKTLMFAHALGMGLFEEKKLNWLEDREWELCGYTVEKKNGEVILKREPIKRFGDEEIDNIKDSVIIYYNSKDLIGDIIGVIKKCKEQYPDIEPGDIGVIFLDNDRDIYEMISKLEAKIYNEFGWESNRAYISKKNKKDAVFLSNINNAKGLEFSFSICVTKGIKNDLRYRNSLYTMLSRSFLRSFLITGDSEEKLKLILAGLRKVMEEFCIVTKEPTEEEKEEIKKLQIEAKKSPDENFEEVCDEFQIESEERKVIKKLIIKHRGSLPSDKSELRDIISKYTDVWN</sequence>
<dbReference type="GO" id="GO:0005524">
    <property type="term" value="F:ATP binding"/>
    <property type="evidence" value="ECO:0007669"/>
    <property type="project" value="InterPro"/>
</dbReference>
<name>A0A3T0D678_9FIRM</name>